<feature type="compositionally biased region" description="Basic and acidic residues" evidence="1">
    <location>
        <begin position="241"/>
        <end position="250"/>
    </location>
</feature>
<evidence type="ECO:0000313" key="2">
    <source>
        <dbReference type="EMBL" id="URD72450.1"/>
    </source>
</evidence>
<protein>
    <submittedName>
        <fullName evidence="2">Uncharacterized protein</fullName>
    </submittedName>
</protein>
<dbReference type="EMBL" id="CP097502">
    <property type="protein sequence ID" value="URD72450.1"/>
    <property type="molecule type" value="Genomic_DNA"/>
</dbReference>
<accession>A0A9E7J914</accession>
<sequence>MYVNGVDEKVGRWVTWGDCNGVVRWPLRGFHFQAGSFMKLIVLGNFSSLSLSLENQFISGARAVPLCLYNDALWSSELQILVSDSENPRRTWVPTRFASSSHKSTVACSIVGHASCSCRVDLRPRGLLLLRKSDGQLDRDAALVACGVKCFHHCSRLVVGASPGMIWYMDHHHFRRSSPYVIRAHNLLHMCGTKIMSPLLPMHGAHGHPPLPTSLSPTTYHRPQIKKEEEKMKAHWRKRSKEKEKERENVVEEEEEGRGRTRRREGRREKFITASAKHEQVSSNLVKNRATRTTPMEDST</sequence>
<evidence type="ECO:0000256" key="1">
    <source>
        <dbReference type="SAM" id="MobiDB-lite"/>
    </source>
</evidence>
<evidence type="ECO:0000313" key="3">
    <source>
        <dbReference type="Proteomes" id="UP001055439"/>
    </source>
</evidence>
<reference evidence="2" key="1">
    <citation type="submission" date="2022-05" db="EMBL/GenBank/DDBJ databases">
        <title>The Musa troglodytarum L. genome provides insights into the mechanism of non-climacteric behaviour and enrichment of carotenoids.</title>
        <authorList>
            <person name="Wang J."/>
        </authorList>
    </citation>
    <scope>NUCLEOTIDE SEQUENCE</scope>
    <source>
        <tissue evidence="2">Leaf</tissue>
    </source>
</reference>
<keyword evidence="3" id="KW-1185">Reference proteome</keyword>
<proteinExistence type="predicted"/>
<feature type="compositionally biased region" description="Polar residues" evidence="1">
    <location>
        <begin position="281"/>
        <end position="300"/>
    </location>
</feature>
<gene>
    <name evidence="2" type="ORF">MUK42_36853</name>
</gene>
<dbReference type="Proteomes" id="UP001055439">
    <property type="component" value="Chromosome 1"/>
</dbReference>
<feature type="compositionally biased region" description="Basic and acidic residues" evidence="1">
    <location>
        <begin position="266"/>
        <end position="280"/>
    </location>
</feature>
<organism evidence="2 3">
    <name type="scientific">Musa troglodytarum</name>
    <name type="common">fe'i banana</name>
    <dbReference type="NCBI Taxonomy" id="320322"/>
    <lineage>
        <taxon>Eukaryota</taxon>
        <taxon>Viridiplantae</taxon>
        <taxon>Streptophyta</taxon>
        <taxon>Embryophyta</taxon>
        <taxon>Tracheophyta</taxon>
        <taxon>Spermatophyta</taxon>
        <taxon>Magnoliopsida</taxon>
        <taxon>Liliopsida</taxon>
        <taxon>Zingiberales</taxon>
        <taxon>Musaceae</taxon>
        <taxon>Musa</taxon>
    </lineage>
</organism>
<dbReference type="AlphaFoldDB" id="A0A9E7J914"/>
<feature type="region of interest" description="Disordered" evidence="1">
    <location>
        <begin position="229"/>
        <end position="300"/>
    </location>
</feature>
<name>A0A9E7J914_9LILI</name>